<dbReference type="EMBL" id="JASBWV010000023">
    <property type="protein sequence ID" value="KAJ9119862.1"/>
    <property type="molecule type" value="Genomic_DNA"/>
</dbReference>
<protein>
    <submittedName>
        <fullName evidence="1">Uncharacterized protein</fullName>
    </submittedName>
</protein>
<proteinExistence type="predicted"/>
<organism evidence="1 2">
    <name type="scientific">Naganishia onofrii</name>
    <dbReference type="NCBI Taxonomy" id="1851511"/>
    <lineage>
        <taxon>Eukaryota</taxon>
        <taxon>Fungi</taxon>
        <taxon>Dikarya</taxon>
        <taxon>Basidiomycota</taxon>
        <taxon>Agaricomycotina</taxon>
        <taxon>Tremellomycetes</taxon>
        <taxon>Filobasidiales</taxon>
        <taxon>Filobasidiaceae</taxon>
        <taxon>Naganishia</taxon>
    </lineage>
</organism>
<keyword evidence="2" id="KW-1185">Reference proteome</keyword>
<comment type="caution">
    <text evidence="1">The sequence shown here is derived from an EMBL/GenBank/DDBJ whole genome shotgun (WGS) entry which is preliminary data.</text>
</comment>
<accession>A0ACC2X999</accession>
<name>A0ACC2X999_9TREE</name>
<dbReference type="Proteomes" id="UP001234202">
    <property type="component" value="Unassembled WGS sequence"/>
</dbReference>
<sequence>MHDGEPSFIAAALAYESQLIKNFDEDIQRCHEARNRIFQTKFEFSPSFPFQPAQPQPVVEVPLTKAERLMQMKIAEASWWSRFKVWCTPTWNETHAQSAIPDGVPSLTKYQAHPYSHLEKGQGSTASKSSDETGSPRPTASSRLFRSVAKVAVPGLVFADEPVAAPPATSEKESHVFGNYASNVASRPADCRGTLCDSWIYCGCPYRYSCKHTRHICPPRALPVFVPRVPQPALLEATQTESTGKKQNLLCKHIEWSHATK</sequence>
<gene>
    <name evidence="1" type="ORF">QFC24_005576</name>
</gene>
<reference evidence="1" key="1">
    <citation type="submission" date="2023-04" db="EMBL/GenBank/DDBJ databases">
        <title>Draft Genome sequencing of Naganishia species isolated from polar environments using Oxford Nanopore Technology.</title>
        <authorList>
            <person name="Leo P."/>
            <person name="Venkateswaran K."/>
        </authorList>
    </citation>
    <scope>NUCLEOTIDE SEQUENCE</scope>
    <source>
        <strain evidence="1">DBVPG 5303</strain>
    </source>
</reference>
<evidence type="ECO:0000313" key="2">
    <source>
        <dbReference type="Proteomes" id="UP001234202"/>
    </source>
</evidence>
<evidence type="ECO:0000313" key="1">
    <source>
        <dbReference type="EMBL" id="KAJ9119862.1"/>
    </source>
</evidence>